<evidence type="ECO:0000256" key="4">
    <source>
        <dbReference type="ARBA" id="ARBA00023186"/>
    </source>
</evidence>
<dbReference type="EMBL" id="CP034345">
    <property type="protein sequence ID" value="QGX94520.1"/>
    <property type="molecule type" value="Genomic_DNA"/>
</dbReference>
<dbReference type="NCBIfam" id="NF041083">
    <property type="entry name" value="thermosome_beta"/>
    <property type="match status" value="1"/>
</dbReference>
<evidence type="ECO:0000256" key="5">
    <source>
        <dbReference type="RuleBase" id="RU004187"/>
    </source>
</evidence>
<keyword evidence="8" id="KW-1185">Reference proteome</keyword>
<dbReference type="InterPro" id="IPR027410">
    <property type="entry name" value="TCP-1-like_intermed_sf"/>
</dbReference>
<proteinExistence type="inferred from homology"/>
<dbReference type="KEGG" id="hra:EI982_06830"/>
<dbReference type="SUPFAM" id="SSF52029">
    <property type="entry name" value="GroEL apical domain-like"/>
    <property type="match status" value="1"/>
</dbReference>
<dbReference type="Gene3D" id="3.50.7.10">
    <property type="entry name" value="GroEL"/>
    <property type="match status" value="1"/>
</dbReference>
<evidence type="ECO:0000313" key="8">
    <source>
        <dbReference type="Proteomes" id="UP000428325"/>
    </source>
</evidence>
<evidence type="ECO:0000313" key="7">
    <source>
        <dbReference type="EMBL" id="QGX94520.1"/>
    </source>
</evidence>
<dbReference type="RefSeq" id="WP_157688794.1">
    <property type="nucleotide sequence ID" value="NZ_CP034345.1"/>
</dbReference>
<dbReference type="GO" id="GO:0051082">
    <property type="term" value="F:unfolded protein binding"/>
    <property type="evidence" value="ECO:0007669"/>
    <property type="project" value="InterPro"/>
</dbReference>
<keyword evidence="4 5" id="KW-0143">Chaperone</keyword>
<feature type="compositionally biased region" description="Basic and acidic residues" evidence="6">
    <location>
        <begin position="527"/>
        <end position="539"/>
    </location>
</feature>
<keyword evidence="3 5" id="KW-0067">ATP-binding</keyword>
<dbReference type="InterPro" id="IPR027413">
    <property type="entry name" value="GROEL-like_equatorial_sf"/>
</dbReference>
<dbReference type="Proteomes" id="UP000428325">
    <property type="component" value="Chromosome"/>
</dbReference>
<reference evidence="7 8" key="1">
    <citation type="submission" date="2018-12" db="EMBL/GenBank/DDBJ databases">
        <title>Complete genome sequence of Haloplanus rallus MBLA0036.</title>
        <authorList>
            <person name="Nam Y.-d."/>
            <person name="Kang J."/>
            <person name="Chung W.-H."/>
            <person name="Park Y.S."/>
        </authorList>
    </citation>
    <scope>NUCLEOTIDE SEQUENCE [LARGE SCALE GENOMIC DNA]</scope>
    <source>
        <strain evidence="7 8">MBLA0036</strain>
    </source>
</reference>
<dbReference type="InterPro" id="IPR054827">
    <property type="entry name" value="thermosome_alpha"/>
</dbReference>
<dbReference type="NCBIfam" id="NF041082">
    <property type="entry name" value="thermosome_alpha"/>
    <property type="match status" value="1"/>
</dbReference>
<dbReference type="InterPro" id="IPR027409">
    <property type="entry name" value="GroEL-like_apical_dom_sf"/>
</dbReference>
<name>A0A6B9FDH0_9EURY</name>
<evidence type="ECO:0000256" key="3">
    <source>
        <dbReference type="ARBA" id="ARBA00022840"/>
    </source>
</evidence>
<comment type="similarity">
    <text evidence="1 5">Belongs to the TCP-1 chaperonin family.</text>
</comment>
<dbReference type="Pfam" id="PF00118">
    <property type="entry name" value="Cpn60_TCP1"/>
    <property type="match status" value="1"/>
</dbReference>
<dbReference type="PRINTS" id="PR00304">
    <property type="entry name" value="TCOMPLEXTCP1"/>
</dbReference>
<dbReference type="PROSITE" id="PS00750">
    <property type="entry name" value="TCP1_1"/>
    <property type="match status" value="1"/>
</dbReference>
<sequence length="558" mass="58997">MSGLDRIANVTGEVGERDAAAATVRAGVVLSEMLRTTLGPTGRDKMLVGDGTVVLTNDGASIVDRMEIESPAARIVADVARAQSGEVGDGATSAIVLAGALLDEASSLLDDGFHPTTVVDGYRTAAARAGTVLDDVAWTPDPDDGSTRRNVVATSITGRWDEARTAFLSDLAVRAFDAVRGSSGRRLSNVTIHGVAGGGTTDSELLDGLVVDTDASSTSLSEVAAPVPQRVDDARVAVVDDELTIQSPDAVSRYSFEDVGDLERAQAFETGEYRRYVEALSAHDVDVLFCQKSVDDRLRTMLAREGVLVFERTRQDEVHKLERATGARPVMRLDALDTASVGRADAVERVTLGDGAFVIVRESTSSQVSVLLRGGTDHVVDETERIVVDAVGLLDEFDARPRLVAGGGAVEVALATDVRRYGRRIGDREAVAVEAFADALETIPVSLARNAGLDPIDSLLELRRRHADDETRIGVDGEAGGIADVSDRGVVEPARLKRRVVANATDAAALLLRIDGIIETGPSEDGSGGHDHDHDHDGPHAGGEFETDPHGYPWAIGH</sequence>
<dbReference type="PANTHER" id="PTHR11353">
    <property type="entry name" value="CHAPERONIN"/>
    <property type="match status" value="1"/>
</dbReference>
<accession>A0A6B9FDH0</accession>
<dbReference type="GO" id="GO:0140662">
    <property type="term" value="F:ATP-dependent protein folding chaperone"/>
    <property type="evidence" value="ECO:0007669"/>
    <property type="project" value="InterPro"/>
</dbReference>
<evidence type="ECO:0000256" key="6">
    <source>
        <dbReference type="SAM" id="MobiDB-lite"/>
    </source>
</evidence>
<evidence type="ECO:0000256" key="1">
    <source>
        <dbReference type="ARBA" id="ARBA00008020"/>
    </source>
</evidence>
<gene>
    <name evidence="7" type="ORF">EI982_06830</name>
</gene>
<protein>
    <submittedName>
        <fullName evidence="7">Thermosome subunit 1</fullName>
    </submittedName>
</protein>
<dbReference type="AlphaFoldDB" id="A0A6B9FDH0"/>
<dbReference type="InterPro" id="IPR053374">
    <property type="entry name" value="TCP-1_chaperonin"/>
</dbReference>
<dbReference type="Gene3D" id="1.10.560.10">
    <property type="entry name" value="GroEL-like equatorial domain"/>
    <property type="match status" value="1"/>
</dbReference>
<dbReference type="GO" id="GO:0005524">
    <property type="term" value="F:ATP binding"/>
    <property type="evidence" value="ECO:0007669"/>
    <property type="project" value="UniProtKB-KW"/>
</dbReference>
<dbReference type="SUPFAM" id="SSF54849">
    <property type="entry name" value="GroEL-intermediate domain like"/>
    <property type="match status" value="1"/>
</dbReference>
<evidence type="ECO:0000256" key="2">
    <source>
        <dbReference type="ARBA" id="ARBA00022741"/>
    </source>
</evidence>
<organism evidence="7 8">
    <name type="scientific">Haloplanus rallus</name>
    <dbReference type="NCBI Taxonomy" id="1816183"/>
    <lineage>
        <taxon>Archaea</taxon>
        <taxon>Methanobacteriati</taxon>
        <taxon>Methanobacteriota</taxon>
        <taxon>Stenosarchaea group</taxon>
        <taxon>Halobacteria</taxon>
        <taxon>Halobacteriales</taxon>
        <taxon>Haloferacaceae</taxon>
        <taxon>Haloplanus</taxon>
    </lineage>
</organism>
<dbReference type="OrthoDB" id="220849at2157"/>
<dbReference type="GeneID" id="99245815"/>
<keyword evidence="2 5" id="KW-0547">Nucleotide-binding</keyword>
<dbReference type="SUPFAM" id="SSF48592">
    <property type="entry name" value="GroEL equatorial domain-like"/>
    <property type="match status" value="1"/>
</dbReference>
<dbReference type="GO" id="GO:0016887">
    <property type="term" value="F:ATP hydrolysis activity"/>
    <property type="evidence" value="ECO:0007669"/>
    <property type="project" value="InterPro"/>
</dbReference>
<dbReference type="InterPro" id="IPR002194">
    <property type="entry name" value="Chaperonin_TCP-1_CS"/>
</dbReference>
<dbReference type="InterPro" id="IPR017998">
    <property type="entry name" value="Chaperone_TCP-1"/>
</dbReference>
<dbReference type="Gene3D" id="3.30.260.10">
    <property type="entry name" value="TCP-1-like chaperonin intermediate domain"/>
    <property type="match status" value="1"/>
</dbReference>
<dbReference type="InterPro" id="IPR002423">
    <property type="entry name" value="Cpn60/GroEL/TCP-1"/>
</dbReference>
<feature type="region of interest" description="Disordered" evidence="6">
    <location>
        <begin position="521"/>
        <end position="558"/>
    </location>
</feature>